<feature type="domain" description="NXPE C-terminal" evidence="2">
    <location>
        <begin position="272"/>
        <end position="495"/>
    </location>
</feature>
<proteinExistence type="inferred from homology"/>
<dbReference type="InterPro" id="IPR057106">
    <property type="entry name" value="NXPE4_C"/>
</dbReference>
<sequence>MMCSTTEVQRASKIQMTIEKIFIQIDQRIPKINITDKSNATSAKNSKVYLNNPKDSYCVGDHLTVQVDVYDYLGKKKTYGGDYLRARISTPELVAGSSGRIEDFNNGTYHIHFILFWEGKVNINVFLMHPSEAASALWTSRNKWHGYVDHSGRFTKPGAQSEVKCGFDLDKKQELCEYKDVRDEEFFYCVRPQNFSCESLSEVKSWWRNDRTLLTPVQKSLFDKSSVRAEIPRDFPPINVSHCNHNNTSVEEKCKIGLKLEYPSGYAVENVWYPKGCSTLTYSSLEELDKCLKGKFIHMFGDSIVKQWYEYILGKIKTLQQFSLYADIWSYQRFHLDIKQNMKMSWKRHTFPFVSSSYQSWKEERTITREIDLIRGDKRTVIILTVGVHFRAYPIYYFTKRLYNIRLAIERLFLRSPETKVIIKTENTSEMKKDFETTSDFHAYVHYFIIEIIFKDLGVGFVNGWDMTNAFDTNDVHPPEKVIANEVRMLMTYIC</sequence>
<dbReference type="Gene3D" id="2.60.40.10">
    <property type="entry name" value="Immunoglobulins"/>
    <property type="match status" value="1"/>
</dbReference>
<evidence type="ECO:0000259" key="2">
    <source>
        <dbReference type="Pfam" id="PF24536"/>
    </source>
</evidence>
<dbReference type="InterPro" id="IPR014756">
    <property type="entry name" value="Ig_E-set"/>
</dbReference>
<name>A0A8J6BKN9_ELECQ</name>
<dbReference type="Pfam" id="PF24536">
    <property type="entry name" value="NXPE4_C"/>
    <property type="match status" value="1"/>
</dbReference>
<reference evidence="3" key="1">
    <citation type="thesis" date="2020" institute="ProQuest LLC" country="789 East Eisenhower Parkway, Ann Arbor, MI, USA">
        <title>Comparative Genomics and Chromosome Evolution.</title>
        <authorList>
            <person name="Mudd A.B."/>
        </authorList>
    </citation>
    <scope>NUCLEOTIDE SEQUENCE</scope>
    <source>
        <strain evidence="3">HN-11 Male</strain>
        <tissue evidence="3">Kidney and liver</tissue>
    </source>
</reference>
<keyword evidence="4" id="KW-1185">Reference proteome</keyword>
<protein>
    <recommendedName>
        <fullName evidence="2">NXPE C-terminal domain-containing protein</fullName>
    </recommendedName>
</protein>
<evidence type="ECO:0000256" key="1">
    <source>
        <dbReference type="ARBA" id="ARBA00005431"/>
    </source>
</evidence>
<evidence type="ECO:0000313" key="3">
    <source>
        <dbReference type="EMBL" id="KAG9465495.1"/>
    </source>
</evidence>
<dbReference type="Pfam" id="PF06312">
    <property type="entry name" value="Neurexophilin"/>
    <property type="match status" value="1"/>
</dbReference>
<accession>A0A8J6BKN9</accession>
<dbReference type="AlphaFoldDB" id="A0A8J6BKN9"/>
<comment type="similarity">
    <text evidence="1">Belongs to the NXPE family.</text>
</comment>
<dbReference type="SUPFAM" id="SSF81296">
    <property type="entry name" value="E set domains"/>
    <property type="match status" value="1"/>
</dbReference>
<dbReference type="Proteomes" id="UP000770717">
    <property type="component" value="Unassembled WGS sequence"/>
</dbReference>
<dbReference type="InterPro" id="IPR026845">
    <property type="entry name" value="NXPH/NXPE"/>
</dbReference>
<comment type="caution">
    <text evidence="3">The sequence shown here is derived from an EMBL/GenBank/DDBJ whole genome shotgun (WGS) entry which is preliminary data.</text>
</comment>
<gene>
    <name evidence="3" type="ORF">GDO78_018185</name>
</gene>
<dbReference type="EMBL" id="WNTK01002961">
    <property type="protein sequence ID" value="KAG9465495.1"/>
    <property type="molecule type" value="Genomic_DNA"/>
</dbReference>
<organism evidence="3 4">
    <name type="scientific">Eleutherodactylus coqui</name>
    <name type="common">Puerto Rican coqui</name>
    <dbReference type="NCBI Taxonomy" id="57060"/>
    <lineage>
        <taxon>Eukaryota</taxon>
        <taxon>Metazoa</taxon>
        <taxon>Chordata</taxon>
        <taxon>Craniata</taxon>
        <taxon>Vertebrata</taxon>
        <taxon>Euteleostomi</taxon>
        <taxon>Amphibia</taxon>
        <taxon>Batrachia</taxon>
        <taxon>Anura</taxon>
        <taxon>Neobatrachia</taxon>
        <taxon>Hyloidea</taxon>
        <taxon>Eleutherodactylidae</taxon>
        <taxon>Eleutherodactylinae</taxon>
        <taxon>Eleutherodactylus</taxon>
        <taxon>Eleutherodactylus</taxon>
    </lineage>
</organism>
<dbReference type="PANTHER" id="PTHR16165:SF32">
    <property type="entry name" value="NEUREXOPHILIN AND PC-ESTERASE DOMAIN FAMILY MEMBER 2"/>
    <property type="match status" value="1"/>
</dbReference>
<dbReference type="PANTHER" id="PTHR16165">
    <property type="entry name" value="NXPE FAMILY MEMBER"/>
    <property type="match status" value="1"/>
</dbReference>
<evidence type="ECO:0000313" key="4">
    <source>
        <dbReference type="Proteomes" id="UP000770717"/>
    </source>
</evidence>
<dbReference type="InterPro" id="IPR013783">
    <property type="entry name" value="Ig-like_fold"/>
</dbReference>
<dbReference type="OrthoDB" id="2112051at2759"/>